<dbReference type="SUPFAM" id="SSF46689">
    <property type="entry name" value="Homeodomain-like"/>
    <property type="match status" value="2"/>
</dbReference>
<dbReference type="Gene3D" id="3.30.420.10">
    <property type="entry name" value="Ribonuclease H-like superfamily/Ribonuclease H"/>
    <property type="match status" value="1"/>
</dbReference>
<dbReference type="PANTHER" id="PTHR46068">
    <property type="entry name" value="PROTEIN CBG27172"/>
    <property type="match status" value="1"/>
</dbReference>
<comment type="caution">
    <text evidence="2">The sequence shown here is derived from an EMBL/GenBank/DDBJ whole genome shotgun (WGS) entry which is preliminary data.</text>
</comment>
<proteinExistence type="predicted"/>
<dbReference type="InterPro" id="IPR002492">
    <property type="entry name" value="Transposase_Tc1-like"/>
</dbReference>
<evidence type="ECO:0000313" key="2">
    <source>
        <dbReference type="EMBL" id="CAF4121092.1"/>
    </source>
</evidence>
<feature type="domain" description="Transposase Tc1-like" evidence="1">
    <location>
        <begin position="55"/>
        <end position="121"/>
    </location>
</feature>
<name>A0A8S2QR87_9BILA</name>
<evidence type="ECO:0000259" key="1">
    <source>
        <dbReference type="Pfam" id="PF01498"/>
    </source>
</evidence>
<dbReference type="GO" id="GO:0003677">
    <property type="term" value="F:DNA binding"/>
    <property type="evidence" value="ECO:0007669"/>
    <property type="project" value="InterPro"/>
</dbReference>
<dbReference type="Proteomes" id="UP000681720">
    <property type="component" value="Unassembled WGS sequence"/>
</dbReference>
<dbReference type="InterPro" id="IPR009057">
    <property type="entry name" value="Homeodomain-like_sf"/>
</dbReference>
<dbReference type="InterPro" id="IPR036397">
    <property type="entry name" value="RNaseH_sf"/>
</dbReference>
<dbReference type="EMBL" id="CAJOBJ010008772">
    <property type="protein sequence ID" value="CAF4121092.1"/>
    <property type="molecule type" value="Genomic_DNA"/>
</dbReference>
<sequence>MKSSNGHRSPATIARITKIPIRTVKYNIVKIKNQGTIEDRPRKVTANDDIALDQWIRRNNETKSQELVQKLLHDRDLNVSRWTVQCQLKRMGYKSALPYRTSMLTQKHKEARVQWAIQHKDDDWSRTIFTDETSYQLFRNTIRRWSKNPRDRLIVQKYFQRGLTGGQVFRHVEQLGITRNGVYRIISRLCDTGSIQGRPRTGRPRTCRSKKRIKRIREKIRRNPERSARKLAMNEDIDNRSMRGILKIDLDLKPYKN</sequence>
<gene>
    <name evidence="2" type="ORF">GIL414_LOCUS18051</name>
</gene>
<feature type="non-terminal residue" evidence="2">
    <location>
        <position position="1"/>
    </location>
</feature>
<dbReference type="AlphaFoldDB" id="A0A8S2QR87"/>
<accession>A0A8S2QR87</accession>
<organism evidence="2 3">
    <name type="scientific">Rotaria magnacalcarata</name>
    <dbReference type="NCBI Taxonomy" id="392030"/>
    <lineage>
        <taxon>Eukaryota</taxon>
        <taxon>Metazoa</taxon>
        <taxon>Spiralia</taxon>
        <taxon>Gnathifera</taxon>
        <taxon>Rotifera</taxon>
        <taxon>Eurotatoria</taxon>
        <taxon>Bdelloidea</taxon>
        <taxon>Philodinida</taxon>
        <taxon>Philodinidae</taxon>
        <taxon>Rotaria</taxon>
    </lineage>
</organism>
<dbReference type="Pfam" id="PF01498">
    <property type="entry name" value="HTH_Tnp_Tc3_2"/>
    <property type="match status" value="1"/>
</dbReference>
<protein>
    <recommendedName>
        <fullName evidence="1">Transposase Tc1-like domain-containing protein</fullName>
    </recommendedName>
</protein>
<dbReference type="GO" id="GO:0006313">
    <property type="term" value="P:DNA transposition"/>
    <property type="evidence" value="ECO:0007669"/>
    <property type="project" value="InterPro"/>
</dbReference>
<evidence type="ECO:0000313" key="3">
    <source>
        <dbReference type="Proteomes" id="UP000681720"/>
    </source>
</evidence>
<dbReference type="GO" id="GO:0015074">
    <property type="term" value="P:DNA integration"/>
    <property type="evidence" value="ECO:0007669"/>
    <property type="project" value="InterPro"/>
</dbReference>
<reference evidence="2" key="1">
    <citation type="submission" date="2021-02" db="EMBL/GenBank/DDBJ databases">
        <authorList>
            <person name="Nowell W R."/>
        </authorList>
    </citation>
    <scope>NUCLEOTIDE SEQUENCE</scope>
</reference>
<dbReference type="PANTHER" id="PTHR46068:SF1">
    <property type="entry name" value="TRANSPOSASE IS30-LIKE HTH DOMAIN-CONTAINING PROTEIN"/>
    <property type="match status" value="1"/>
</dbReference>